<feature type="transmembrane region" description="Helical" evidence="1">
    <location>
        <begin position="233"/>
        <end position="250"/>
    </location>
</feature>
<dbReference type="OrthoDB" id="3266at2157"/>
<dbReference type="InterPro" id="IPR005240">
    <property type="entry name" value="DUF389"/>
</dbReference>
<dbReference type="PANTHER" id="PTHR20992">
    <property type="entry name" value="AT15442P-RELATED"/>
    <property type="match status" value="1"/>
</dbReference>
<reference evidence="2" key="1">
    <citation type="submission" date="2020-07" db="EMBL/GenBank/DDBJ databases">
        <title>Methanobacterium. sp. MethCan genome.</title>
        <authorList>
            <person name="Postec A."/>
            <person name="Quemeneur M."/>
        </authorList>
    </citation>
    <scope>NUCLEOTIDE SEQUENCE</scope>
    <source>
        <strain evidence="2">MethCAN</strain>
    </source>
</reference>
<gene>
    <name evidence="2" type="ORF">HYG87_09435</name>
</gene>
<feature type="transmembrane region" description="Helical" evidence="1">
    <location>
        <begin position="37"/>
        <end position="56"/>
    </location>
</feature>
<organism evidence="2 3">
    <name type="scientific">Methanobacterium alkalithermotolerans</name>
    <dbReference type="NCBI Taxonomy" id="2731220"/>
    <lineage>
        <taxon>Archaea</taxon>
        <taxon>Methanobacteriati</taxon>
        <taxon>Methanobacteriota</taxon>
        <taxon>Methanomada group</taxon>
        <taxon>Methanobacteria</taxon>
        <taxon>Methanobacteriales</taxon>
        <taxon>Methanobacteriaceae</taxon>
        <taxon>Methanobacterium</taxon>
    </lineage>
</organism>
<dbReference type="GeneID" id="64820986"/>
<feature type="transmembrane region" description="Helical" evidence="1">
    <location>
        <begin position="189"/>
        <end position="212"/>
    </location>
</feature>
<dbReference type="RefSeq" id="WP_211532919.1">
    <property type="nucleotide sequence ID" value="NZ_CP058560.1"/>
</dbReference>
<feature type="transmembrane region" description="Helical" evidence="1">
    <location>
        <begin position="136"/>
        <end position="153"/>
    </location>
</feature>
<keyword evidence="1" id="KW-1133">Transmembrane helix</keyword>
<name>A0A8T8K800_9EURY</name>
<dbReference type="PANTHER" id="PTHR20992:SF9">
    <property type="entry name" value="AT15442P-RELATED"/>
    <property type="match status" value="1"/>
</dbReference>
<keyword evidence="1" id="KW-0812">Transmembrane</keyword>
<dbReference type="Proteomes" id="UP000681041">
    <property type="component" value="Chromosome"/>
</dbReference>
<dbReference type="Pfam" id="PF04087">
    <property type="entry name" value="DUF389"/>
    <property type="match status" value="1"/>
</dbReference>
<dbReference type="EMBL" id="CP058560">
    <property type="protein sequence ID" value="QUH23962.1"/>
    <property type="molecule type" value="Genomic_DNA"/>
</dbReference>
<evidence type="ECO:0000313" key="3">
    <source>
        <dbReference type="Proteomes" id="UP000681041"/>
    </source>
</evidence>
<dbReference type="KEGG" id="meme:HYG87_09435"/>
<keyword evidence="3" id="KW-1185">Reference proteome</keyword>
<keyword evidence="1" id="KW-0472">Membrane</keyword>
<evidence type="ECO:0000256" key="1">
    <source>
        <dbReference type="SAM" id="Phobius"/>
    </source>
</evidence>
<feature type="transmembrane region" description="Helical" evidence="1">
    <location>
        <begin position="95"/>
        <end position="116"/>
    </location>
</feature>
<proteinExistence type="predicted"/>
<sequence>MWESIGTILHGDPVDKKEVNRMRDLVLFEGPETKKKLVKFFCLLILSSGIATYGLLGDSVAVVIGAMIVAPLMLPIMGLAFSISIADRLAIKHSLLISIGGILTAIAVGFILAWPLSNFFQVQNIDQVMVRTSPRLLDLLAALITGFAGAFAMSRHDVSDTLPGVAIAISLVPPLANVGILMATSNYSLALGSLLLFMTNYFAILLTGAVLFGIMSFPKVAILKQSLSAKRSGIVIAIVMLVLIAVPLGYTGHNIFINNSITQNVNEASINWLSGSGFEVISVDAESANEEVILRVIGEGELPPIADLEEMIKGKLYGKTLKVEVVYSSTYFLESG</sequence>
<feature type="transmembrane region" description="Helical" evidence="1">
    <location>
        <begin position="165"/>
        <end position="183"/>
    </location>
</feature>
<evidence type="ECO:0000313" key="2">
    <source>
        <dbReference type="EMBL" id="QUH23962.1"/>
    </source>
</evidence>
<feature type="transmembrane region" description="Helical" evidence="1">
    <location>
        <begin position="62"/>
        <end position="83"/>
    </location>
</feature>
<dbReference type="AlphaFoldDB" id="A0A8T8K800"/>
<accession>A0A8T8K800</accession>
<protein>
    <submittedName>
        <fullName evidence="2">DUF389 domain-containing protein</fullName>
    </submittedName>
</protein>